<dbReference type="PANTHER" id="PTHR37810">
    <property type="entry name" value="IMMUNITY PROTEIN SDPI"/>
    <property type="match status" value="1"/>
</dbReference>
<sequence>MIRKSDWLLLFLILSTFVVGIIVYPQMPDQVPMHWNIQGEVDRYGGKFQGTFMLPLMILGLFFLFLLLPKLDPRKENYQGFKRTYGIIQWSIQFFLVVMYFLTLYHSLVPKNEIPKFLQISFAVPFLVSVLFIVLGNYMGKVKDNFFVGIRNPWTLSSKEVWYKTHRLASKLFVISGILGIIGSFFGGSIAFIMLLGPVILSVILPMIYSYVIYRKELKK</sequence>
<dbReference type="AlphaFoldDB" id="A0A4R3KJF6"/>
<organism evidence="3 4">
    <name type="scientific">Tepidibacillus fermentans</name>
    <dbReference type="NCBI Taxonomy" id="1281767"/>
    <lineage>
        <taxon>Bacteria</taxon>
        <taxon>Bacillati</taxon>
        <taxon>Bacillota</taxon>
        <taxon>Bacilli</taxon>
        <taxon>Bacillales</taxon>
        <taxon>Bacillaceae</taxon>
        <taxon>Tepidibacillus</taxon>
    </lineage>
</organism>
<gene>
    <name evidence="3" type="ORF">EDD72_103146</name>
</gene>
<keyword evidence="1" id="KW-1133">Transmembrane helix</keyword>
<name>A0A4R3KJF6_9BACI</name>
<feature type="transmembrane region" description="Helical" evidence="1">
    <location>
        <begin position="7"/>
        <end position="27"/>
    </location>
</feature>
<feature type="transmembrane region" description="Helical" evidence="1">
    <location>
        <begin position="87"/>
        <end position="105"/>
    </location>
</feature>
<keyword evidence="4" id="KW-1185">Reference proteome</keyword>
<dbReference type="Pfam" id="PF13630">
    <property type="entry name" value="SdpI"/>
    <property type="match status" value="1"/>
</dbReference>
<accession>A0A4R3KJF6</accession>
<dbReference type="PANTHER" id="PTHR37810:SF5">
    <property type="entry name" value="IMMUNITY PROTEIN SDPI"/>
    <property type="match status" value="1"/>
</dbReference>
<evidence type="ECO:0000313" key="3">
    <source>
        <dbReference type="EMBL" id="TCS83820.1"/>
    </source>
</evidence>
<dbReference type="OrthoDB" id="9808690at2"/>
<dbReference type="InterPro" id="IPR012867">
    <property type="entry name" value="DUF1648"/>
</dbReference>
<dbReference type="RefSeq" id="WP_132767219.1">
    <property type="nucleotide sequence ID" value="NZ_SMAB01000003.1"/>
</dbReference>
<dbReference type="InterPro" id="IPR026272">
    <property type="entry name" value="SdpI"/>
</dbReference>
<keyword evidence="1" id="KW-0812">Transmembrane</keyword>
<evidence type="ECO:0000259" key="2">
    <source>
        <dbReference type="Pfam" id="PF07853"/>
    </source>
</evidence>
<dbReference type="PIRSF" id="PIRSF038959">
    <property type="entry name" value="SdpI"/>
    <property type="match status" value="1"/>
</dbReference>
<evidence type="ECO:0000256" key="1">
    <source>
        <dbReference type="SAM" id="Phobius"/>
    </source>
</evidence>
<feature type="transmembrane region" description="Helical" evidence="1">
    <location>
        <begin position="117"/>
        <end position="138"/>
    </location>
</feature>
<feature type="transmembrane region" description="Helical" evidence="1">
    <location>
        <begin position="168"/>
        <end position="186"/>
    </location>
</feature>
<keyword evidence="1" id="KW-0472">Membrane</keyword>
<protein>
    <submittedName>
        <fullName evidence="3">Putative membrane protein</fullName>
    </submittedName>
</protein>
<feature type="transmembrane region" description="Helical" evidence="1">
    <location>
        <begin position="47"/>
        <end position="67"/>
    </location>
</feature>
<feature type="domain" description="DUF1648" evidence="2">
    <location>
        <begin position="12"/>
        <end position="59"/>
    </location>
</feature>
<proteinExistence type="predicted"/>
<dbReference type="Proteomes" id="UP000295788">
    <property type="component" value="Unassembled WGS sequence"/>
</dbReference>
<dbReference type="GO" id="GO:0009636">
    <property type="term" value="P:response to toxic substance"/>
    <property type="evidence" value="ECO:0007669"/>
    <property type="project" value="TreeGrafter"/>
</dbReference>
<dbReference type="Pfam" id="PF07853">
    <property type="entry name" value="DUF1648"/>
    <property type="match status" value="1"/>
</dbReference>
<reference evidence="3 4" key="1">
    <citation type="submission" date="2019-03" db="EMBL/GenBank/DDBJ databases">
        <title>Genomic Encyclopedia of Type Strains, Phase IV (KMG-IV): sequencing the most valuable type-strain genomes for metagenomic binning, comparative biology and taxonomic classification.</title>
        <authorList>
            <person name="Goeker M."/>
        </authorList>
    </citation>
    <scope>NUCLEOTIDE SEQUENCE [LARGE SCALE GENOMIC DNA]</scope>
    <source>
        <strain evidence="3 4">DSM 23802</strain>
    </source>
</reference>
<evidence type="ECO:0000313" key="4">
    <source>
        <dbReference type="Proteomes" id="UP000295788"/>
    </source>
</evidence>
<comment type="caution">
    <text evidence="3">The sequence shown here is derived from an EMBL/GenBank/DDBJ whole genome shotgun (WGS) entry which is preliminary data.</text>
</comment>
<feature type="transmembrane region" description="Helical" evidence="1">
    <location>
        <begin position="192"/>
        <end position="214"/>
    </location>
</feature>
<dbReference type="InterPro" id="IPR025962">
    <property type="entry name" value="SdpI/YhfL"/>
</dbReference>
<dbReference type="EMBL" id="SMAB01000003">
    <property type="protein sequence ID" value="TCS83820.1"/>
    <property type="molecule type" value="Genomic_DNA"/>
</dbReference>